<dbReference type="AlphaFoldDB" id="A0A5J4VK91"/>
<proteinExistence type="predicted"/>
<gene>
    <name evidence="1" type="ORF">EZS28_021588</name>
</gene>
<protein>
    <submittedName>
        <fullName evidence="1">Uncharacterized protein</fullName>
    </submittedName>
</protein>
<comment type="caution">
    <text evidence="1">The sequence shown here is derived from an EMBL/GenBank/DDBJ whole genome shotgun (WGS) entry which is preliminary data.</text>
</comment>
<organism evidence="1 2">
    <name type="scientific">Streblomastix strix</name>
    <dbReference type="NCBI Taxonomy" id="222440"/>
    <lineage>
        <taxon>Eukaryota</taxon>
        <taxon>Metamonada</taxon>
        <taxon>Preaxostyla</taxon>
        <taxon>Oxymonadida</taxon>
        <taxon>Streblomastigidae</taxon>
        <taxon>Streblomastix</taxon>
    </lineage>
</organism>
<evidence type="ECO:0000313" key="2">
    <source>
        <dbReference type="Proteomes" id="UP000324800"/>
    </source>
</evidence>
<dbReference type="EMBL" id="SNRW01006536">
    <property type="protein sequence ID" value="KAA6382884.1"/>
    <property type="molecule type" value="Genomic_DNA"/>
</dbReference>
<reference evidence="1 2" key="1">
    <citation type="submission" date="2019-03" db="EMBL/GenBank/DDBJ databases">
        <title>Single cell metagenomics reveals metabolic interactions within the superorganism composed of flagellate Streblomastix strix and complex community of Bacteroidetes bacteria on its surface.</title>
        <authorList>
            <person name="Treitli S.C."/>
            <person name="Kolisko M."/>
            <person name="Husnik F."/>
            <person name="Keeling P."/>
            <person name="Hampl V."/>
        </authorList>
    </citation>
    <scope>NUCLEOTIDE SEQUENCE [LARGE SCALE GENOMIC DNA]</scope>
    <source>
        <strain evidence="1">ST1C</strain>
    </source>
</reference>
<dbReference type="Proteomes" id="UP000324800">
    <property type="component" value="Unassembled WGS sequence"/>
</dbReference>
<evidence type="ECO:0000313" key="1">
    <source>
        <dbReference type="EMBL" id="KAA6382884.1"/>
    </source>
</evidence>
<sequence>MISRQPVFVAVSGRLCVFDCEFQGTYMIKNNTNASASNEAASDEPESLIDEVIIKHEKQIVDDGACRVCVFNLYFESKGLQGRIQEVGRIPDSVQPADGKKPQEQIPIDSADVYKYCAS</sequence>
<name>A0A5J4VK91_9EUKA</name>
<accession>A0A5J4VK91</accession>